<dbReference type="PROSITE" id="PS51257">
    <property type="entry name" value="PROKAR_LIPOPROTEIN"/>
    <property type="match status" value="1"/>
</dbReference>
<proteinExistence type="predicted"/>
<comment type="caution">
    <text evidence="2">The sequence shown here is derived from an EMBL/GenBank/DDBJ whole genome shotgun (WGS) entry which is preliminary data.</text>
</comment>
<keyword evidence="1" id="KW-0732">Signal</keyword>
<accession>A0ABS9RDH3</accession>
<feature type="chain" id="PRO_5045051355" description="Lipocalin-like domain-containing protein" evidence="1">
    <location>
        <begin position="22"/>
        <end position="150"/>
    </location>
</feature>
<name>A0ABS9RDH3_9FLAO</name>
<dbReference type="Proteomes" id="UP001156141">
    <property type="component" value="Unassembled WGS sequence"/>
</dbReference>
<protein>
    <recommendedName>
        <fullName evidence="4">Lipocalin-like domain-containing protein</fullName>
    </recommendedName>
</protein>
<evidence type="ECO:0000313" key="2">
    <source>
        <dbReference type="EMBL" id="MCH4550998.1"/>
    </source>
</evidence>
<evidence type="ECO:0000313" key="3">
    <source>
        <dbReference type="Proteomes" id="UP001156141"/>
    </source>
</evidence>
<dbReference type="RefSeq" id="WP_240570953.1">
    <property type="nucleotide sequence ID" value="NZ_CP136709.1"/>
</dbReference>
<feature type="signal peptide" evidence="1">
    <location>
        <begin position="1"/>
        <end position="21"/>
    </location>
</feature>
<reference evidence="2" key="1">
    <citation type="submission" date="2022-02" db="EMBL/GenBank/DDBJ databases">
        <title>Aestuariibaculum sp., a marine bacterium isolated from sediment in Guangxi.</title>
        <authorList>
            <person name="Ying J."/>
        </authorList>
    </citation>
    <scope>NUCLEOTIDE SEQUENCE</scope>
    <source>
        <strain evidence="2">L182</strain>
    </source>
</reference>
<organism evidence="2 3">
    <name type="scientific">Aestuariibaculum lutulentum</name>
    <dbReference type="NCBI Taxonomy" id="2920935"/>
    <lineage>
        <taxon>Bacteria</taxon>
        <taxon>Pseudomonadati</taxon>
        <taxon>Bacteroidota</taxon>
        <taxon>Flavobacteriia</taxon>
        <taxon>Flavobacteriales</taxon>
        <taxon>Flavobacteriaceae</taxon>
    </lineage>
</organism>
<gene>
    <name evidence="2" type="ORF">MKW35_00030</name>
</gene>
<sequence length="150" mass="17046">MKHYIYTFLLAILTLSSCSLNSDSNSDSNLPEIIAVEWHLTNVFGGLSGVDNNFELNEIVWEFDEEYGSLTITNSNENDTIEDGFDSGIYSFSVTNQDLNQFLFINDTEFGNLIIDNSENEMVIDQNITMNGEAADGYIYTFERVIIYEE</sequence>
<keyword evidence="3" id="KW-1185">Reference proteome</keyword>
<evidence type="ECO:0008006" key="4">
    <source>
        <dbReference type="Google" id="ProtNLM"/>
    </source>
</evidence>
<evidence type="ECO:0000256" key="1">
    <source>
        <dbReference type="SAM" id="SignalP"/>
    </source>
</evidence>
<dbReference type="EMBL" id="JAKVQD010000001">
    <property type="protein sequence ID" value="MCH4550998.1"/>
    <property type="molecule type" value="Genomic_DNA"/>
</dbReference>